<feature type="transmembrane region" description="Helical" evidence="13">
    <location>
        <begin position="155"/>
        <end position="178"/>
    </location>
</feature>
<gene>
    <name evidence="14" type="ORF">WJX72_005782</name>
</gene>
<proteinExistence type="inferred from homology"/>
<evidence type="ECO:0000256" key="12">
    <source>
        <dbReference type="SAM" id="MobiDB-lite"/>
    </source>
</evidence>
<keyword evidence="15" id="KW-1185">Reference proteome</keyword>
<feature type="region of interest" description="Disordered" evidence="12">
    <location>
        <begin position="526"/>
        <end position="553"/>
    </location>
</feature>
<feature type="transmembrane region" description="Helical" evidence="13">
    <location>
        <begin position="226"/>
        <end position="246"/>
    </location>
</feature>
<feature type="transmembrane region" description="Helical" evidence="13">
    <location>
        <begin position="316"/>
        <end position="337"/>
    </location>
</feature>
<dbReference type="GO" id="GO:0006814">
    <property type="term" value="P:sodium ion transport"/>
    <property type="evidence" value="ECO:0007669"/>
    <property type="project" value="UniProtKB-KW"/>
</dbReference>
<dbReference type="Pfam" id="PF00474">
    <property type="entry name" value="SSF"/>
    <property type="match status" value="1"/>
</dbReference>
<feature type="transmembrane region" description="Helical" evidence="13">
    <location>
        <begin position="469"/>
        <end position="491"/>
    </location>
</feature>
<evidence type="ECO:0000256" key="13">
    <source>
        <dbReference type="SAM" id="Phobius"/>
    </source>
</evidence>
<reference evidence="14 15" key="1">
    <citation type="journal article" date="2024" name="Nat. Commun.">
        <title>Phylogenomics reveals the evolutionary origins of lichenization in chlorophyte algae.</title>
        <authorList>
            <person name="Puginier C."/>
            <person name="Libourel C."/>
            <person name="Otte J."/>
            <person name="Skaloud P."/>
            <person name="Haon M."/>
            <person name="Grisel S."/>
            <person name="Petersen M."/>
            <person name="Berrin J.G."/>
            <person name="Delaux P.M."/>
            <person name="Dal Grande F."/>
            <person name="Keller J."/>
        </authorList>
    </citation>
    <scope>NUCLEOTIDE SEQUENCE [LARGE SCALE GENOMIC DNA]</scope>
    <source>
        <strain evidence="14 15">SAG 2043</strain>
    </source>
</reference>
<feature type="transmembrane region" description="Helical" evidence="13">
    <location>
        <begin position="185"/>
        <end position="206"/>
    </location>
</feature>
<keyword evidence="6 13" id="KW-1133">Transmembrane helix</keyword>
<dbReference type="PANTHER" id="PTHR42985:SF32">
    <property type="entry name" value="SODIUM IODIDE SYMPORTER"/>
    <property type="match status" value="1"/>
</dbReference>
<evidence type="ECO:0000256" key="5">
    <source>
        <dbReference type="ARBA" id="ARBA00022692"/>
    </source>
</evidence>
<sequence length="553" mass="60301">MELRWLDFVVVGCYLAATACVGAFFSKGNNTTEDFFVGGRNLPGWAVGFSLLATTMSSVTFLAYPATSYLLDFRLLTKDFFYPVASLFTAACVAPRFRACLQSSSAYELLETRYGLACRLFAAGTYVIAQLLKLATVLYLVSLPIALLLGGSHNIVIIGTGIFVTAYSMAGGLTAVVYTDVVQAIILLLGGIATVIVIVVNLPGGLATISREGHEHNKFSIGTLEWSWTSRTIPTILCYSVVHYIGKFITFQDAVQRYLSVPSRKEMYTAALVTGTLALPMWALFYFVGVSLWAHYRFHSDAEVEEMLPDGIFPHFIMTVLPPGLSGFVISGVLAAAMSTLDSSLNAVASVITVDVIQRLVLRNRSDKVYMRCARATSLATAVLMISSALALGYMPMESMNDAHNAMQSVLAGGMTALFLLALFDSWVRNTAVLMAIVSSTLFNVYLMLGSMHLLPRWAGGGFFNTLHPYWVMPFVNVAFFVVAYLVEALIRSPPGTRITAQYRYWRGDEDLDKIGTLLSWGPSLDGHRAPPSAPQVSDKDPLLAGKRSNDEV</sequence>
<dbReference type="GO" id="GO:0015293">
    <property type="term" value="F:symporter activity"/>
    <property type="evidence" value="ECO:0007669"/>
    <property type="project" value="TreeGrafter"/>
</dbReference>
<keyword evidence="10" id="KW-0739">Sodium transport</keyword>
<protein>
    <recommendedName>
        <fullName evidence="16">Sodium-dependent multivitamin transporter</fullName>
    </recommendedName>
</protein>
<feature type="transmembrane region" description="Helical" evidence="13">
    <location>
        <begin position="406"/>
        <end position="424"/>
    </location>
</feature>
<dbReference type="InterPro" id="IPR038377">
    <property type="entry name" value="Na/Glc_symporter_sf"/>
</dbReference>
<dbReference type="InterPro" id="IPR001734">
    <property type="entry name" value="Na/solute_symporter"/>
</dbReference>
<dbReference type="PROSITE" id="PS50283">
    <property type="entry name" value="NA_SOLUT_SYMP_3"/>
    <property type="match status" value="1"/>
</dbReference>
<feature type="compositionally biased region" description="Basic and acidic residues" evidence="12">
    <location>
        <begin position="538"/>
        <end position="553"/>
    </location>
</feature>
<evidence type="ECO:0000256" key="9">
    <source>
        <dbReference type="ARBA" id="ARBA00023136"/>
    </source>
</evidence>
<feature type="transmembrane region" description="Helical" evidence="13">
    <location>
        <begin position="267"/>
        <end position="296"/>
    </location>
</feature>
<evidence type="ECO:0000256" key="4">
    <source>
        <dbReference type="ARBA" id="ARBA00022475"/>
    </source>
</evidence>
<dbReference type="PANTHER" id="PTHR42985">
    <property type="entry name" value="SODIUM-COUPLED MONOCARBOXYLATE TRANSPORTER"/>
    <property type="match status" value="1"/>
</dbReference>
<dbReference type="InterPro" id="IPR051163">
    <property type="entry name" value="Sodium:Solute_Symporter_SSF"/>
</dbReference>
<accession>A0AAW1PAX3</accession>
<evidence type="ECO:0000256" key="1">
    <source>
        <dbReference type="ARBA" id="ARBA00004651"/>
    </source>
</evidence>
<comment type="subcellular location">
    <subcellularLocation>
        <location evidence="1">Cell membrane</location>
        <topology evidence="1">Multi-pass membrane protein</topology>
    </subcellularLocation>
</comment>
<evidence type="ECO:0000256" key="8">
    <source>
        <dbReference type="ARBA" id="ARBA00023065"/>
    </source>
</evidence>
<keyword evidence="9 13" id="KW-0472">Membrane</keyword>
<evidence type="ECO:0000256" key="3">
    <source>
        <dbReference type="ARBA" id="ARBA00022448"/>
    </source>
</evidence>
<feature type="transmembrane region" description="Helical" evidence="13">
    <location>
        <begin position="373"/>
        <end position="394"/>
    </location>
</feature>
<keyword evidence="3" id="KW-0813">Transport</keyword>
<evidence type="ECO:0000256" key="11">
    <source>
        <dbReference type="RuleBase" id="RU362091"/>
    </source>
</evidence>
<keyword evidence="5 13" id="KW-0812">Transmembrane</keyword>
<keyword evidence="8" id="KW-0406">Ion transport</keyword>
<evidence type="ECO:0008006" key="16">
    <source>
        <dbReference type="Google" id="ProtNLM"/>
    </source>
</evidence>
<dbReference type="GO" id="GO:0005886">
    <property type="term" value="C:plasma membrane"/>
    <property type="evidence" value="ECO:0007669"/>
    <property type="project" value="UniProtKB-SubCell"/>
</dbReference>
<evidence type="ECO:0000256" key="10">
    <source>
        <dbReference type="ARBA" id="ARBA00023201"/>
    </source>
</evidence>
<organism evidence="14 15">
    <name type="scientific">[Myrmecia] bisecta</name>
    <dbReference type="NCBI Taxonomy" id="41462"/>
    <lineage>
        <taxon>Eukaryota</taxon>
        <taxon>Viridiplantae</taxon>
        <taxon>Chlorophyta</taxon>
        <taxon>core chlorophytes</taxon>
        <taxon>Trebouxiophyceae</taxon>
        <taxon>Trebouxiales</taxon>
        <taxon>Trebouxiaceae</taxon>
        <taxon>Myrmecia</taxon>
    </lineage>
</organism>
<dbReference type="AlphaFoldDB" id="A0AAW1PAX3"/>
<comment type="similarity">
    <text evidence="2 11">Belongs to the sodium:solute symporter (SSF) (TC 2.A.21) family.</text>
</comment>
<keyword evidence="4" id="KW-1003">Cell membrane</keyword>
<keyword evidence="7" id="KW-0915">Sodium</keyword>
<name>A0AAW1PAX3_9CHLO</name>
<dbReference type="Proteomes" id="UP001489004">
    <property type="component" value="Unassembled WGS sequence"/>
</dbReference>
<feature type="transmembrane region" description="Helical" evidence="13">
    <location>
        <begin position="6"/>
        <end position="25"/>
    </location>
</feature>
<evidence type="ECO:0000313" key="15">
    <source>
        <dbReference type="Proteomes" id="UP001489004"/>
    </source>
</evidence>
<feature type="transmembrane region" description="Helical" evidence="13">
    <location>
        <begin position="120"/>
        <end position="149"/>
    </location>
</feature>
<evidence type="ECO:0000256" key="2">
    <source>
        <dbReference type="ARBA" id="ARBA00006434"/>
    </source>
</evidence>
<feature type="transmembrane region" description="Helical" evidence="13">
    <location>
        <begin position="431"/>
        <end position="449"/>
    </location>
</feature>
<feature type="transmembrane region" description="Helical" evidence="13">
    <location>
        <begin position="45"/>
        <end position="64"/>
    </location>
</feature>
<evidence type="ECO:0000256" key="7">
    <source>
        <dbReference type="ARBA" id="ARBA00023053"/>
    </source>
</evidence>
<comment type="caution">
    <text evidence="14">The sequence shown here is derived from an EMBL/GenBank/DDBJ whole genome shotgun (WGS) entry which is preliminary data.</text>
</comment>
<evidence type="ECO:0000256" key="6">
    <source>
        <dbReference type="ARBA" id="ARBA00022989"/>
    </source>
</evidence>
<dbReference type="PROSITE" id="PS51257">
    <property type="entry name" value="PROKAR_LIPOPROTEIN"/>
    <property type="match status" value="1"/>
</dbReference>
<dbReference type="EMBL" id="JALJOR010000013">
    <property type="protein sequence ID" value="KAK9806874.1"/>
    <property type="molecule type" value="Genomic_DNA"/>
</dbReference>
<evidence type="ECO:0000313" key="14">
    <source>
        <dbReference type="EMBL" id="KAK9806874.1"/>
    </source>
</evidence>
<dbReference type="Gene3D" id="1.20.1730.10">
    <property type="entry name" value="Sodium/glucose cotransporter"/>
    <property type="match status" value="1"/>
</dbReference>